<dbReference type="PANTHER" id="PTHR43633:SF1">
    <property type="entry name" value="ALCOHOL DEHYDROGENASE YQHD"/>
    <property type="match status" value="1"/>
</dbReference>
<dbReference type="RefSeq" id="WP_133545767.1">
    <property type="nucleotide sequence ID" value="NZ_SNYQ01000010.1"/>
</dbReference>
<reference evidence="6 7" key="1">
    <citation type="submission" date="2019-03" db="EMBL/GenBank/DDBJ databases">
        <title>Genomic Encyclopedia of Type Strains, Phase IV (KMG-IV): sequencing the most valuable type-strain genomes for metagenomic binning, comparative biology and taxonomic classification.</title>
        <authorList>
            <person name="Goeker M."/>
        </authorList>
    </citation>
    <scope>NUCLEOTIDE SEQUENCE [LARGE SCALE GENOMIC DNA]</scope>
    <source>
        <strain evidence="6 7">DSM 28403</strain>
    </source>
</reference>
<evidence type="ECO:0000256" key="2">
    <source>
        <dbReference type="ARBA" id="ARBA00007358"/>
    </source>
</evidence>
<sequence>MYQFSFYNPTRIEFGAEKEKRMGEFMAQFGVCKTLIVYGSERIKKSGLFDSVVAGLKEKGIEFVEMGGIKSNPVLSKVNEGIVLAKQFGADSILSIGGGSCLDSAKAIAAGTCYEGDVWDFFIGKKVEKALAIFDIMTLAATGSEMNSGGVVMNEQTLQKYSIKGTPLFPKVSVINPQLQSTVSRDYLVYSAADIIAHSIEGYFTASIQPEIINMQIEANIKTVIKTTEILLENPHDLDARGDFAWAATMALNGLTYVGTKGASYPNHMIEHAMSAVCDVPHGAGLSVVMPAWMKWWKKRNLAQFERFAREIFGLQGADAGIEALKAWFDKIGTPTTLAQLKIEGKVLEQVIDNATQNALDWQMSDIYTREAIAEVFALAKN</sequence>
<evidence type="ECO:0000259" key="5">
    <source>
        <dbReference type="Pfam" id="PF25137"/>
    </source>
</evidence>
<dbReference type="Pfam" id="PF25137">
    <property type="entry name" value="ADH_Fe_C"/>
    <property type="match status" value="1"/>
</dbReference>
<dbReference type="CDD" id="cd08187">
    <property type="entry name" value="BDH"/>
    <property type="match status" value="1"/>
</dbReference>
<evidence type="ECO:0000256" key="3">
    <source>
        <dbReference type="ARBA" id="ARBA00023002"/>
    </source>
</evidence>
<evidence type="ECO:0000313" key="6">
    <source>
        <dbReference type="EMBL" id="TDQ56492.1"/>
    </source>
</evidence>
<comment type="similarity">
    <text evidence="2">Belongs to the iron-containing alcohol dehydrogenase family.</text>
</comment>
<keyword evidence="7" id="KW-1185">Reference proteome</keyword>
<dbReference type="GO" id="GO:0046872">
    <property type="term" value="F:metal ion binding"/>
    <property type="evidence" value="ECO:0007669"/>
    <property type="project" value="InterPro"/>
</dbReference>
<dbReference type="GO" id="GO:0008106">
    <property type="term" value="F:alcohol dehydrogenase (NADP+) activity"/>
    <property type="evidence" value="ECO:0007669"/>
    <property type="project" value="TreeGrafter"/>
</dbReference>
<proteinExistence type="inferred from homology"/>
<evidence type="ECO:0000256" key="1">
    <source>
        <dbReference type="ARBA" id="ARBA00001962"/>
    </source>
</evidence>
<feature type="domain" description="Fe-containing alcohol dehydrogenase-like C-terminal" evidence="5">
    <location>
        <begin position="189"/>
        <end position="377"/>
    </location>
</feature>
<name>A0A4R6V6A9_9PAST</name>
<comment type="cofactor">
    <cofactor evidence="1">
        <name>Fe cation</name>
        <dbReference type="ChEBI" id="CHEBI:24875"/>
    </cofactor>
</comment>
<dbReference type="OrthoDB" id="9815791at2"/>
<dbReference type="SUPFAM" id="SSF56796">
    <property type="entry name" value="Dehydroquinate synthase-like"/>
    <property type="match status" value="1"/>
</dbReference>
<dbReference type="PANTHER" id="PTHR43633">
    <property type="entry name" value="ALCOHOL DEHYDROGENASE YQHD"/>
    <property type="match status" value="1"/>
</dbReference>
<evidence type="ECO:0000313" key="7">
    <source>
        <dbReference type="Proteomes" id="UP000295657"/>
    </source>
</evidence>
<organism evidence="6 7">
    <name type="scientific">Mesocricetibacter intestinalis</name>
    <dbReference type="NCBI Taxonomy" id="1521930"/>
    <lineage>
        <taxon>Bacteria</taxon>
        <taxon>Pseudomonadati</taxon>
        <taxon>Pseudomonadota</taxon>
        <taxon>Gammaproteobacteria</taxon>
        <taxon>Pasteurellales</taxon>
        <taxon>Pasteurellaceae</taxon>
        <taxon>Mesocricetibacter</taxon>
    </lineage>
</organism>
<dbReference type="InterPro" id="IPR044731">
    <property type="entry name" value="BDH-like"/>
</dbReference>
<keyword evidence="3" id="KW-0560">Oxidoreductase</keyword>
<accession>A0A4R6V6A9</accession>
<evidence type="ECO:0000259" key="4">
    <source>
        <dbReference type="Pfam" id="PF00465"/>
    </source>
</evidence>
<gene>
    <name evidence="6" type="ORF">EDC45_1897</name>
</gene>
<dbReference type="Gene3D" id="3.40.50.1970">
    <property type="match status" value="1"/>
</dbReference>
<dbReference type="Gene3D" id="1.20.1090.10">
    <property type="entry name" value="Dehydroquinate synthase-like - alpha domain"/>
    <property type="match status" value="1"/>
</dbReference>
<feature type="domain" description="Alcohol dehydrogenase iron-type/glycerol dehydrogenase GldA" evidence="4">
    <location>
        <begin position="9"/>
        <end position="177"/>
    </location>
</feature>
<dbReference type="Proteomes" id="UP000295657">
    <property type="component" value="Unassembled WGS sequence"/>
</dbReference>
<dbReference type="GO" id="GO:1990362">
    <property type="term" value="F:butanol dehydrogenase (NAD+) activity"/>
    <property type="evidence" value="ECO:0007669"/>
    <property type="project" value="InterPro"/>
</dbReference>
<dbReference type="GO" id="GO:1990002">
    <property type="term" value="F:methylglyoxal reductase (NADPH) (acetol producing) activity"/>
    <property type="evidence" value="ECO:0007669"/>
    <property type="project" value="TreeGrafter"/>
</dbReference>
<protein>
    <submittedName>
        <fullName evidence="6">Uncharacterized protein</fullName>
    </submittedName>
</protein>
<dbReference type="Pfam" id="PF00465">
    <property type="entry name" value="Fe-ADH"/>
    <property type="match status" value="1"/>
</dbReference>
<comment type="caution">
    <text evidence="6">The sequence shown here is derived from an EMBL/GenBank/DDBJ whole genome shotgun (WGS) entry which is preliminary data.</text>
</comment>
<dbReference type="InterPro" id="IPR001670">
    <property type="entry name" value="ADH_Fe/GldA"/>
</dbReference>
<dbReference type="FunFam" id="3.40.50.1970:FF:000003">
    <property type="entry name" value="Alcohol dehydrogenase, iron-containing"/>
    <property type="match status" value="1"/>
</dbReference>
<dbReference type="AlphaFoldDB" id="A0A4R6V6A9"/>
<dbReference type="GO" id="GO:0005829">
    <property type="term" value="C:cytosol"/>
    <property type="evidence" value="ECO:0007669"/>
    <property type="project" value="TreeGrafter"/>
</dbReference>
<dbReference type="EMBL" id="SNYQ01000010">
    <property type="protein sequence ID" value="TDQ56492.1"/>
    <property type="molecule type" value="Genomic_DNA"/>
</dbReference>
<dbReference type="InterPro" id="IPR056798">
    <property type="entry name" value="ADH_Fe_C"/>
</dbReference>